<dbReference type="Pfam" id="PF03812">
    <property type="entry name" value="KdgT"/>
    <property type="match status" value="1"/>
</dbReference>
<accession>A0ABT1S9S1</accession>
<evidence type="ECO:0000256" key="1">
    <source>
        <dbReference type="ARBA" id="ARBA00006430"/>
    </source>
</evidence>
<evidence type="ECO:0000313" key="10">
    <source>
        <dbReference type="EMBL" id="MCQ4922757.1"/>
    </source>
</evidence>
<dbReference type="InterPro" id="IPR004684">
    <property type="entry name" value="2keto-3dGluconate_permease"/>
</dbReference>
<keyword evidence="8 9" id="KW-0472">Membrane</keyword>
<name>A0ABT1S9S1_9FIRM</name>
<sequence>MKILKSVEKFPGGLMVIPLLLGAVVNTFFPQFLAIGGFTTALFSNKGAATFVGMFIFCCGASINVKQIGLPFYKGSVLTLTKFAVGVIIGVVVGKIWGPAGVLGITPLAIIAALTNSNSVMYSILAGQYGEPTDVGAISVLSLNDGPFFTMIALGLTGMANIPFMSIVAVLVPLLLGMLLGNLDEDIRELCEKGLPIIIPFNGFALGAGMNLMDVVKAGVPGIILGLTSLLTTGFVCYWVYNWFFGKERKTAVGAAVGNTAGNAVATPGAIGGVDPNLAMYATVATAQVAAACVVTAILCPLFTTYLHKRLRKKEEMALSKAVSSPQ</sequence>
<keyword evidence="5 9" id="KW-0812">Transmembrane</keyword>
<protein>
    <submittedName>
        <fullName evidence="10">2-keto-3-deoxygluconate permease</fullName>
    </submittedName>
</protein>
<proteinExistence type="inferred from homology"/>
<feature type="transmembrane region" description="Helical" evidence="9">
    <location>
        <begin position="77"/>
        <end position="97"/>
    </location>
</feature>
<feature type="transmembrane region" description="Helical" evidence="9">
    <location>
        <begin position="47"/>
        <end position="65"/>
    </location>
</feature>
<reference evidence="10 11" key="1">
    <citation type="submission" date="2022-06" db="EMBL/GenBank/DDBJ databases">
        <title>Isolation of gut microbiota from human fecal samples.</title>
        <authorList>
            <person name="Pamer E.G."/>
            <person name="Barat B."/>
            <person name="Waligurski E."/>
            <person name="Medina S."/>
            <person name="Paddock L."/>
            <person name="Mostad J."/>
        </authorList>
    </citation>
    <scope>NUCLEOTIDE SEQUENCE [LARGE SCALE GENOMIC DNA]</scope>
    <source>
        <strain evidence="10 11">DFI.7.95</strain>
    </source>
</reference>
<evidence type="ECO:0000313" key="11">
    <source>
        <dbReference type="Proteomes" id="UP001524478"/>
    </source>
</evidence>
<evidence type="ECO:0000256" key="6">
    <source>
        <dbReference type="ARBA" id="ARBA00022847"/>
    </source>
</evidence>
<comment type="caution">
    <text evidence="10">The sequence shown here is derived from an EMBL/GenBank/DDBJ whole genome shotgun (WGS) entry which is preliminary data.</text>
</comment>
<dbReference type="RefSeq" id="WP_216559724.1">
    <property type="nucleotide sequence ID" value="NZ_JAHLOH010000038.1"/>
</dbReference>
<evidence type="ECO:0000256" key="9">
    <source>
        <dbReference type="SAM" id="Phobius"/>
    </source>
</evidence>
<dbReference type="EMBL" id="JANGAC010000004">
    <property type="protein sequence ID" value="MCQ4922757.1"/>
    <property type="molecule type" value="Genomic_DNA"/>
</dbReference>
<keyword evidence="3" id="KW-1003">Cell membrane</keyword>
<gene>
    <name evidence="10" type="ORF">NE686_06660</name>
</gene>
<keyword evidence="6" id="KW-0769">Symport</keyword>
<keyword evidence="4" id="KW-0762">Sugar transport</keyword>
<keyword evidence="11" id="KW-1185">Reference proteome</keyword>
<feature type="transmembrane region" description="Helical" evidence="9">
    <location>
        <begin position="195"/>
        <end position="213"/>
    </location>
</feature>
<keyword evidence="2" id="KW-0813">Transport</keyword>
<evidence type="ECO:0000256" key="5">
    <source>
        <dbReference type="ARBA" id="ARBA00022692"/>
    </source>
</evidence>
<feature type="transmembrane region" description="Helical" evidence="9">
    <location>
        <begin position="278"/>
        <end position="307"/>
    </location>
</feature>
<organism evidence="10 11">
    <name type="scientific">Tissierella carlieri</name>
    <dbReference type="NCBI Taxonomy" id="689904"/>
    <lineage>
        <taxon>Bacteria</taxon>
        <taxon>Bacillati</taxon>
        <taxon>Bacillota</taxon>
        <taxon>Tissierellia</taxon>
        <taxon>Tissierellales</taxon>
        <taxon>Tissierellaceae</taxon>
        <taxon>Tissierella</taxon>
    </lineage>
</organism>
<feature type="transmembrane region" description="Helical" evidence="9">
    <location>
        <begin position="12"/>
        <end position="35"/>
    </location>
</feature>
<keyword evidence="7 9" id="KW-1133">Transmembrane helix</keyword>
<evidence type="ECO:0000256" key="8">
    <source>
        <dbReference type="ARBA" id="ARBA00023136"/>
    </source>
</evidence>
<dbReference type="Proteomes" id="UP001524478">
    <property type="component" value="Unassembled WGS sequence"/>
</dbReference>
<feature type="transmembrane region" description="Helical" evidence="9">
    <location>
        <begin position="253"/>
        <end position="272"/>
    </location>
</feature>
<evidence type="ECO:0000256" key="2">
    <source>
        <dbReference type="ARBA" id="ARBA00022448"/>
    </source>
</evidence>
<feature type="transmembrane region" description="Helical" evidence="9">
    <location>
        <begin position="162"/>
        <end position="183"/>
    </location>
</feature>
<evidence type="ECO:0000256" key="4">
    <source>
        <dbReference type="ARBA" id="ARBA00022597"/>
    </source>
</evidence>
<evidence type="ECO:0000256" key="7">
    <source>
        <dbReference type="ARBA" id="ARBA00022989"/>
    </source>
</evidence>
<comment type="similarity">
    <text evidence="1">Belongs to the KdgT transporter family.</text>
</comment>
<evidence type="ECO:0000256" key="3">
    <source>
        <dbReference type="ARBA" id="ARBA00022475"/>
    </source>
</evidence>
<feature type="transmembrane region" description="Helical" evidence="9">
    <location>
        <begin position="219"/>
        <end position="241"/>
    </location>
</feature>